<accession>A0A8E2AU67</accession>
<reference evidence="2 3" key="1">
    <citation type="submission" date="2016-07" db="EMBL/GenBank/DDBJ databases">
        <title>Draft genome of the white-rot fungus Obba rivulosa 3A-2.</title>
        <authorList>
            <consortium name="DOE Joint Genome Institute"/>
            <person name="Miettinen O."/>
            <person name="Riley R."/>
            <person name="Acob R."/>
            <person name="Barry K."/>
            <person name="Cullen D."/>
            <person name="De Vries R."/>
            <person name="Hainaut M."/>
            <person name="Hatakka A."/>
            <person name="Henrissat B."/>
            <person name="Hilden K."/>
            <person name="Kuo R."/>
            <person name="Labutti K."/>
            <person name="Lipzen A."/>
            <person name="Makela M.R."/>
            <person name="Sandor L."/>
            <person name="Spatafora J.W."/>
            <person name="Grigoriev I.V."/>
            <person name="Hibbett D.S."/>
        </authorList>
    </citation>
    <scope>NUCLEOTIDE SEQUENCE [LARGE SCALE GENOMIC DNA]</scope>
    <source>
        <strain evidence="2 3">3A-2</strain>
    </source>
</reference>
<protein>
    <recommendedName>
        <fullName evidence="4">Secreted protein</fullName>
    </recommendedName>
</protein>
<keyword evidence="3" id="KW-1185">Reference proteome</keyword>
<evidence type="ECO:0000256" key="1">
    <source>
        <dbReference type="SAM" id="SignalP"/>
    </source>
</evidence>
<dbReference type="AlphaFoldDB" id="A0A8E2AU67"/>
<evidence type="ECO:0008006" key="4">
    <source>
        <dbReference type="Google" id="ProtNLM"/>
    </source>
</evidence>
<feature type="chain" id="PRO_5034894639" description="Secreted protein" evidence="1">
    <location>
        <begin position="26"/>
        <end position="72"/>
    </location>
</feature>
<dbReference type="EMBL" id="KV722404">
    <property type="protein sequence ID" value="OCH90428.1"/>
    <property type="molecule type" value="Genomic_DNA"/>
</dbReference>
<feature type="signal peptide" evidence="1">
    <location>
        <begin position="1"/>
        <end position="25"/>
    </location>
</feature>
<name>A0A8E2AU67_9APHY</name>
<gene>
    <name evidence="2" type="ORF">OBBRIDRAFT_598594</name>
</gene>
<proteinExistence type="predicted"/>
<keyword evidence="1" id="KW-0732">Signal</keyword>
<sequence length="72" mass="8302">MYAISTGSWWLTALILLLNMVPVATNSVSMPMSNEKTELFRVLRFLTLAVWLLHKCNLPNCRHTSIWCDMCD</sequence>
<evidence type="ECO:0000313" key="2">
    <source>
        <dbReference type="EMBL" id="OCH90428.1"/>
    </source>
</evidence>
<evidence type="ECO:0000313" key="3">
    <source>
        <dbReference type="Proteomes" id="UP000250043"/>
    </source>
</evidence>
<dbReference type="Proteomes" id="UP000250043">
    <property type="component" value="Unassembled WGS sequence"/>
</dbReference>
<organism evidence="2 3">
    <name type="scientific">Obba rivulosa</name>
    <dbReference type="NCBI Taxonomy" id="1052685"/>
    <lineage>
        <taxon>Eukaryota</taxon>
        <taxon>Fungi</taxon>
        <taxon>Dikarya</taxon>
        <taxon>Basidiomycota</taxon>
        <taxon>Agaricomycotina</taxon>
        <taxon>Agaricomycetes</taxon>
        <taxon>Polyporales</taxon>
        <taxon>Gelatoporiaceae</taxon>
        <taxon>Obba</taxon>
    </lineage>
</organism>